<accession>A0A5B6WRM3</accession>
<evidence type="ECO:0000259" key="1">
    <source>
        <dbReference type="Pfam" id="PF03732"/>
    </source>
</evidence>
<proteinExistence type="predicted"/>
<comment type="caution">
    <text evidence="2">The sequence shown here is derived from an EMBL/GenBank/DDBJ whole genome shotgun (WGS) entry which is preliminary data.</text>
</comment>
<protein>
    <submittedName>
        <fullName evidence="2">Protein FAR1-RELATED SEQUENCE 5-like</fullName>
    </submittedName>
</protein>
<evidence type="ECO:0000313" key="3">
    <source>
        <dbReference type="Proteomes" id="UP000325315"/>
    </source>
</evidence>
<dbReference type="InterPro" id="IPR005162">
    <property type="entry name" value="Retrotrans_gag_dom"/>
</dbReference>
<name>A0A5B6WRM3_9ROSI</name>
<sequence length="104" mass="12038">MFQMLQKVGQFSGLPIEDLRLHLRVFLDVCDSLRQQGVPEDALKLKLFPYSLAWLNALPSGTVASWNELCQRFLLRYNPSNMNAKLRNDITSFRQSEDDTLYEA</sequence>
<gene>
    <name evidence="2" type="ORF">EPI10_005726</name>
</gene>
<dbReference type="EMBL" id="SMMG02000002">
    <property type="protein sequence ID" value="KAA3483565.1"/>
    <property type="molecule type" value="Genomic_DNA"/>
</dbReference>
<keyword evidence="3" id="KW-1185">Reference proteome</keyword>
<dbReference type="PANTHER" id="PTHR33223:SF6">
    <property type="entry name" value="CCHC-TYPE DOMAIN-CONTAINING PROTEIN"/>
    <property type="match status" value="1"/>
</dbReference>
<dbReference type="Pfam" id="PF03732">
    <property type="entry name" value="Retrotrans_gag"/>
    <property type="match status" value="1"/>
</dbReference>
<feature type="domain" description="Retrotransposon gag" evidence="1">
    <location>
        <begin position="51"/>
        <end position="102"/>
    </location>
</feature>
<dbReference type="AlphaFoldDB" id="A0A5B6WRM3"/>
<dbReference type="Proteomes" id="UP000325315">
    <property type="component" value="Unassembled WGS sequence"/>
</dbReference>
<organism evidence="2 3">
    <name type="scientific">Gossypium australe</name>
    <dbReference type="NCBI Taxonomy" id="47621"/>
    <lineage>
        <taxon>Eukaryota</taxon>
        <taxon>Viridiplantae</taxon>
        <taxon>Streptophyta</taxon>
        <taxon>Embryophyta</taxon>
        <taxon>Tracheophyta</taxon>
        <taxon>Spermatophyta</taxon>
        <taxon>Magnoliopsida</taxon>
        <taxon>eudicotyledons</taxon>
        <taxon>Gunneridae</taxon>
        <taxon>Pentapetalae</taxon>
        <taxon>rosids</taxon>
        <taxon>malvids</taxon>
        <taxon>Malvales</taxon>
        <taxon>Malvaceae</taxon>
        <taxon>Malvoideae</taxon>
        <taxon>Gossypium</taxon>
    </lineage>
</organism>
<dbReference type="OrthoDB" id="691543at2759"/>
<dbReference type="PANTHER" id="PTHR33223">
    <property type="entry name" value="CCHC-TYPE DOMAIN-CONTAINING PROTEIN"/>
    <property type="match status" value="1"/>
</dbReference>
<evidence type="ECO:0000313" key="2">
    <source>
        <dbReference type="EMBL" id="KAA3483565.1"/>
    </source>
</evidence>
<reference evidence="2" key="1">
    <citation type="submission" date="2019-08" db="EMBL/GenBank/DDBJ databases">
        <authorList>
            <person name="Liu F."/>
        </authorList>
    </citation>
    <scope>NUCLEOTIDE SEQUENCE [LARGE SCALE GENOMIC DNA]</scope>
    <source>
        <strain evidence="2">PA1801</strain>
        <tissue evidence="2">Leaf</tissue>
    </source>
</reference>